<evidence type="ECO:0000313" key="2">
    <source>
        <dbReference type="EMBL" id="KAA5535578.1"/>
    </source>
</evidence>
<sequence>MDTCFRQLSGKALMYIDNNLRSDLTNSCAVYNYVINNFDCVDLPGSEAPHNPHHPDIDDDWKDDTSINGPAEDGPYDEYLRKPIW</sequence>
<dbReference type="EMBL" id="VWSG01000004">
    <property type="protein sequence ID" value="KAA5535578.1"/>
    <property type="molecule type" value="Genomic_DNA"/>
</dbReference>
<dbReference type="RefSeq" id="WP_150011744.1">
    <property type="nucleotide sequence ID" value="NZ_VWSG01000004.1"/>
</dbReference>
<comment type="caution">
    <text evidence="2">The sequence shown here is derived from an EMBL/GenBank/DDBJ whole genome shotgun (WGS) entry which is preliminary data.</text>
</comment>
<keyword evidence="3" id="KW-1185">Reference proteome</keyword>
<name>A0A5M6CK47_9FLAO</name>
<accession>A0A5M6CK47</accession>
<feature type="region of interest" description="Disordered" evidence="1">
    <location>
        <begin position="49"/>
        <end position="75"/>
    </location>
</feature>
<gene>
    <name evidence="2" type="ORF">F0460_07300</name>
</gene>
<protein>
    <submittedName>
        <fullName evidence="2">Uncharacterized protein</fullName>
    </submittedName>
</protein>
<proteinExistence type="predicted"/>
<evidence type="ECO:0000313" key="3">
    <source>
        <dbReference type="Proteomes" id="UP000325141"/>
    </source>
</evidence>
<dbReference type="AlphaFoldDB" id="A0A5M6CK47"/>
<organism evidence="2 3">
    <name type="scientific">Paenimyroides baculatum</name>
    <dbReference type="NCBI Taxonomy" id="2608000"/>
    <lineage>
        <taxon>Bacteria</taxon>
        <taxon>Pseudomonadati</taxon>
        <taxon>Bacteroidota</taxon>
        <taxon>Flavobacteriia</taxon>
        <taxon>Flavobacteriales</taxon>
        <taxon>Flavobacteriaceae</taxon>
        <taxon>Paenimyroides</taxon>
    </lineage>
</organism>
<dbReference type="Proteomes" id="UP000325141">
    <property type="component" value="Unassembled WGS sequence"/>
</dbReference>
<evidence type="ECO:0000256" key="1">
    <source>
        <dbReference type="SAM" id="MobiDB-lite"/>
    </source>
</evidence>
<reference evidence="2 3" key="1">
    <citation type="submission" date="2019-09" db="EMBL/GenBank/DDBJ databases">
        <title>Genome sequence and assembly of Flavobacterium sp.</title>
        <authorList>
            <person name="Chhetri G."/>
        </authorList>
    </citation>
    <scope>NUCLEOTIDE SEQUENCE [LARGE SCALE GENOMIC DNA]</scope>
    <source>
        <strain evidence="2 3">SNL9</strain>
    </source>
</reference>